<sequence>MERPGLTEEAGGGVGEMVASRGQRGEGVLAQGTTHVELLQETGLSENLQRQADEWVAELEDTQQHMQQIVGALASVAQAGSVVDWGGSTMTTWLEDKYRQLSTILWQILEDPAPELFLDWQLAGTLITNCNMIFSQGVDYYDQLKERLSIETSTIGITVSTTVTARTTMISATATSINDINHNSACDDAICSGVDYINNITNGDFINHQHDSVDLTTCICSSVSYVSTITDISNECVVSNNGNKVCGRNYSQDCWLQQQ</sequence>
<protein>
    <submittedName>
        <fullName evidence="1">Uncharacterized protein</fullName>
    </submittedName>
</protein>
<reference evidence="1 2" key="1">
    <citation type="journal article" date="2018" name="Cell">
        <title>The Chara Genome: Secondary Complexity and Implications for Plant Terrestrialization.</title>
        <authorList>
            <person name="Nishiyama T."/>
            <person name="Sakayama H."/>
            <person name="Vries J.D."/>
            <person name="Buschmann H."/>
            <person name="Saint-Marcoux D."/>
            <person name="Ullrich K.K."/>
            <person name="Haas F.B."/>
            <person name="Vanderstraeten L."/>
            <person name="Becker D."/>
            <person name="Lang D."/>
            <person name="Vosolsobe S."/>
            <person name="Rombauts S."/>
            <person name="Wilhelmsson P.K.I."/>
            <person name="Janitza P."/>
            <person name="Kern R."/>
            <person name="Heyl A."/>
            <person name="Rumpler F."/>
            <person name="Villalobos L.I.A.C."/>
            <person name="Clay J.M."/>
            <person name="Skokan R."/>
            <person name="Toyoda A."/>
            <person name="Suzuki Y."/>
            <person name="Kagoshima H."/>
            <person name="Schijlen E."/>
            <person name="Tajeshwar N."/>
            <person name="Catarino B."/>
            <person name="Hetherington A.J."/>
            <person name="Saltykova A."/>
            <person name="Bonnot C."/>
            <person name="Breuninger H."/>
            <person name="Symeonidi A."/>
            <person name="Radhakrishnan G.V."/>
            <person name="Van Nieuwerburgh F."/>
            <person name="Deforce D."/>
            <person name="Chang C."/>
            <person name="Karol K.G."/>
            <person name="Hedrich R."/>
            <person name="Ulvskov P."/>
            <person name="Glockner G."/>
            <person name="Delwiche C.F."/>
            <person name="Petrasek J."/>
            <person name="Van de Peer Y."/>
            <person name="Friml J."/>
            <person name="Beilby M."/>
            <person name="Dolan L."/>
            <person name="Kohara Y."/>
            <person name="Sugano S."/>
            <person name="Fujiyama A."/>
            <person name="Delaux P.-M."/>
            <person name="Quint M."/>
            <person name="TheiBen G."/>
            <person name="Hagemann M."/>
            <person name="Harholt J."/>
            <person name="Dunand C."/>
            <person name="Zachgo S."/>
            <person name="Langdale J."/>
            <person name="Maumus F."/>
            <person name="Straeten D.V.D."/>
            <person name="Gould S.B."/>
            <person name="Rensing S.A."/>
        </authorList>
    </citation>
    <scope>NUCLEOTIDE SEQUENCE [LARGE SCALE GENOMIC DNA]</scope>
    <source>
        <strain evidence="1 2">S276</strain>
    </source>
</reference>
<gene>
    <name evidence="1" type="ORF">CBR_g35029</name>
</gene>
<proteinExistence type="predicted"/>
<comment type="caution">
    <text evidence="1">The sequence shown here is derived from an EMBL/GenBank/DDBJ whole genome shotgun (WGS) entry which is preliminary data.</text>
</comment>
<dbReference type="EMBL" id="BFEA01000414">
    <property type="protein sequence ID" value="GBG82663.1"/>
    <property type="molecule type" value="Genomic_DNA"/>
</dbReference>
<dbReference type="AlphaFoldDB" id="A0A388LKA8"/>
<dbReference type="Proteomes" id="UP000265515">
    <property type="component" value="Unassembled WGS sequence"/>
</dbReference>
<organism evidence="1 2">
    <name type="scientific">Chara braunii</name>
    <name type="common">Braun's stonewort</name>
    <dbReference type="NCBI Taxonomy" id="69332"/>
    <lineage>
        <taxon>Eukaryota</taxon>
        <taxon>Viridiplantae</taxon>
        <taxon>Streptophyta</taxon>
        <taxon>Charophyceae</taxon>
        <taxon>Charales</taxon>
        <taxon>Characeae</taxon>
        <taxon>Chara</taxon>
    </lineage>
</organism>
<accession>A0A388LKA8</accession>
<keyword evidence="2" id="KW-1185">Reference proteome</keyword>
<name>A0A388LKA8_CHABU</name>
<evidence type="ECO:0000313" key="1">
    <source>
        <dbReference type="EMBL" id="GBG82663.1"/>
    </source>
</evidence>
<dbReference type="Gramene" id="GBG82663">
    <property type="protein sequence ID" value="GBG82663"/>
    <property type="gene ID" value="CBR_g35029"/>
</dbReference>
<evidence type="ECO:0000313" key="2">
    <source>
        <dbReference type="Proteomes" id="UP000265515"/>
    </source>
</evidence>